<accession>A0A645E657</accession>
<name>A0A645E657_9ZZZZ</name>
<sequence length="71" mass="7235">MMPGVQEVTQPLSGYVRVEALNEFVALRGDAPVALAGVARAAHMAAHGDKRGAGDIHGVGAERDGLDNIGA</sequence>
<evidence type="ECO:0000256" key="1">
    <source>
        <dbReference type="SAM" id="MobiDB-lite"/>
    </source>
</evidence>
<organism evidence="2">
    <name type="scientific">bioreactor metagenome</name>
    <dbReference type="NCBI Taxonomy" id="1076179"/>
    <lineage>
        <taxon>unclassified sequences</taxon>
        <taxon>metagenomes</taxon>
        <taxon>ecological metagenomes</taxon>
    </lineage>
</organism>
<evidence type="ECO:0000313" key="2">
    <source>
        <dbReference type="EMBL" id="MPM96032.1"/>
    </source>
</evidence>
<comment type="caution">
    <text evidence="2">The sequence shown here is derived from an EMBL/GenBank/DDBJ whole genome shotgun (WGS) entry which is preliminary data.</text>
</comment>
<proteinExistence type="predicted"/>
<reference evidence="2" key="1">
    <citation type="submission" date="2019-08" db="EMBL/GenBank/DDBJ databases">
        <authorList>
            <person name="Kucharzyk K."/>
            <person name="Murdoch R.W."/>
            <person name="Higgins S."/>
            <person name="Loffler F."/>
        </authorList>
    </citation>
    <scope>NUCLEOTIDE SEQUENCE</scope>
</reference>
<feature type="region of interest" description="Disordered" evidence="1">
    <location>
        <begin position="49"/>
        <end position="71"/>
    </location>
</feature>
<protein>
    <submittedName>
        <fullName evidence="2">Uncharacterized protein</fullName>
    </submittedName>
</protein>
<dbReference type="EMBL" id="VSSQ01042445">
    <property type="protein sequence ID" value="MPM96032.1"/>
    <property type="molecule type" value="Genomic_DNA"/>
</dbReference>
<dbReference type="AlphaFoldDB" id="A0A645E657"/>
<gene>
    <name evidence="2" type="ORF">SDC9_143188</name>
</gene>